<name>Q08VD1_STIAD</name>
<evidence type="ECO:0000313" key="4">
    <source>
        <dbReference type="EMBL" id="EAU64428.1"/>
    </source>
</evidence>
<dbReference type="Proteomes" id="UP000032702">
    <property type="component" value="Unassembled WGS sequence"/>
</dbReference>
<keyword evidence="5" id="KW-1185">Reference proteome</keyword>
<protein>
    <submittedName>
        <fullName evidence="4">Uncharacterized protein</fullName>
    </submittedName>
</protein>
<reference evidence="3 5" key="2">
    <citation type="journal article" date="2011" name="Mol. Biol. Evol.">
        <title>Comparative genomic analysis of fruiting body formation in Myxococcales.</title>
        <authorList>
            <person name="Huntley S."/>
            <person name="Hamann N."/>
            <person name="Wegener-Feldbrugge S."/>
            <person name="Treuner-Lange A."/>
            <person name="Kube M."/>
            <person name="Reinhardt R."/>
            <person name="Klages S."/>
            <person name="Muller R."/>
            <person name="Ronning C.M."/>
            <person name="Nierman W.C."/>
            <person name="Sogaard-Andersen L."/>
        </authorList>
    </citation>
    <scope>NUCLEOTIDE SEQUENCE [LARGE SCALE GENOMIC DNA]</scope>
    <source>
        <strain evidence="3 5">DW4/3-1</strain>
    </source>
</reference>
<evidence type="ECO:0000256" key="2">
    <source>
        <dbReference type="SAM" id="SignalP"/>
    </source>
</evidence>
<evidence type="ECO:0000256" key="1">
    <source>
        <dbReference type="SAM" id="MobiDB-lite"/>
    </source>
</evidence>
<evidence type="ECO:0000313" key="3">
    <source>
        <dbReference type="EMBL" id="ADO70961.1"/>
    </source>
</evidence>
<keyword evidence="2" id="KW-0732">Signal</keyword>
<evidence type="ECO:0000313" key="6">
    <source>
        <dbReference type="Proteomes" id="UP000032702"/>
    </source>
</evidence>
<proteinExistence type="predicted"/>
<sequence>MPRRVPRQKVQQRRRNCTMALKTGLSLLALGAIFLGSAAQAAPQASQHAASPAAQPQSLRSHRPQPTPPVNQQQGRYELQNVKKWVPGYTEKVWVQRECKPLPNRRGERCEGGFYQQRQVPGHYETVQEWVWVPAPARRQQGPEWNAWAAR</sequence>
<dbReference type="KEGG" id="sur:STAUR_3169"/>
<feature type="chain" id="PRO_5010840127" evidence="2">
    <location>
        <begin position="42"/>
        <end position="151"/>
    </location>
</feature>
<dbReference type="STRING" id="378806.STAUR_3169"/>
<accession>Q08VD1</accession>
<dbReference type="EMBL" id="AAMD01000117">
    <property type="protein sequence ID" value="EAU64428.1"/>
    <property type="molecule type" value="Genomic_DNA"/>
</dbReference>
<feature type="signal peptide" evidence="2">
    <location>
        <begin position="1"/>
        <end position="41"/>
    </location>
</feature>
<feature type="region of interest" description="Disordered" evidence="1">
    <location>
        <begin position="41"/>
        <end position="77"/>
    </location>
</feature>
<feature type="compositionally biased region" description="Low complexity" evidence="1">
    <location>
        <begin position="41"/>
        <end position="58"/>
    </location>
</feature>
<dbReference type="Proteomes" id="UP000001351">
    <property type="component" value="Chromosome"/>
</dbReference>
<organism evidence="4 6">
    <name type="scientific">Stigmatella aurantiaca (strain DW4/3-1)</name>
    <dbReference type="NCBI Taxonomy" id="378806"/>
    <lineage>
        <taxon>Bacteria</taxon>
        <taxon>Pseudomonadati</taxon>
        <taxon>Myxococcota</taxon>
        <taxon>Myxococcia</taxon>
        <taxon>Myxococcales</taxon>
        <taxon>Cystobacterineae</taxon>
        <taxon>Archangiaceae</taxon>
        <taxon>Stigmatella</taxon>
    </lineage>
</organism>
<evidence type="ECO:0000313" key="5">
    <source>
        <dbReference type="Proteomes" id="UP000001351"/>
    </source>
</evidence>
<dbReference type="EMBL" id="CP002271">
    <property type="protein sequence ID" value="ADO70961.1"/>
    <property type="molecule type" value="Genomic_DNA"/>
</dbReference>
<dbReference type="AlphaFoldDB" id="Q08VD1"/>
<dbReference type="HOGENOM" id="CLU_138404_0_0_7"/>
<gene>
    <name evidence="3" type="ordered locus">STAUR_3169</name>
    <name evidence="4" type="ORF">STIAU_4502</name>
</gene>
<reference evidence="4 6" key="1">
    <citation type="submission" date="2006-04" db="EMBL/GenBank/DDBJ databases">
        <authorList>
            <person name="Nierman W.C."/>
        </authorList>
    </citation>
    <scope>NUCLEOTIDE SEQUENCE [LARGE SCALE GENOMIC DNA]</scope>
    <source>
        <strain evidence="4 6">DW4/3-1</strain>
    </source>
</reference>
<dbReference type="OrthoDB" id="5525386at2"/>